<dbReference type="Proteomes" id="UP000391834">
    <property type="component" value="Unassembled WGS sequence"/>
</dbReference>
<dbReference type="OrthoDB" id="642277at2"/>
<name>A0A5M4B529_9BACT</name>
<dbReference type="RefSeq" id="WP_025865890.1">
    <property type="nucleotide sequence ID" value="NZ_BLAX01000001.1"/>
</dbReference>
<gene>
    <name evidence="1" type="ORF">PbJCM13498_40530</name>
</gene>
<proteinExistence type="predicted"/>
<sequence length="309" mass="36021">MNWITLKSLNEVYHHGQTKTKATLKKDSTIKSILGTRELIEVGDSLISGDGYDEYYERYHRDNFLAYSEFLQLKGFLKPQTRFEESDIKVLMDIDSKMQSGELLEIRDQMIEAEESVRGVSSMFFKNEKYLLNKDSLIDAVKEVLGIEELADDKDQQYKYVLECQDPKAIVLCENLDFLKKPSKPRKHNIELWYAGGKNVSKLDYVNLRGLPVFYSCDWDYDGLFIIYPLVKKKIPDIKLLFPSAESKSIKATDHKSLWQGHELIKAFSGFNINSFPNEYQEKIRSLIGLDHWIIEEDNDLIKMVEEQF</sequence>
<keyword evidence="2" id="KW-1185">Reference proteome</keyword>
<evidence type="ECO:0000313" key="1">
    <source>
        <dbReference type="EMBL" id="GET35190.1"/>
    </source>
</evidence>
<dbReference type="EMBL" id="BLAX01000001">
    <property type="protein sequence ID" value="GET35190.1"/>
    <property type="molecule type" value="Genomic_DNA"/>
</dbReference>
<accession>A0A5M4B529</accession>
<reference evidence="1 2" key="1">
    <citation type="submission" date="2019-10" db="EMBL/GenBank/DDBJ databases">
        <title>Prolixibacter strains distinguished by the presence of nitrate reductase genes were adept at nitrate-dependent anaerobic corrosion of metallic iron and carbon steel.</title>
        <authorList>
            <person name="Iino T."/>
            <person name="Shono N."/>
            <person name="Ito K."/>
            <person name="Nakamura R."/>
            <person name="Sueoka K."/>
            <person name="Harayama S."/>
            <person name="Ohkuma M."/>
        </authorList>
    </citation>
    <scope>NUCLEOTIDE SEQUENCE [LARGE SCALE GENOMIC DNA]</scope>
    <source>
        <strain evidence="1 2">JCM 13498</strain>
    </source>
</reference>
<dbReference type="AlphaFoldDB" id="A0A5M4B529"/>
<evidence type="ECO:0008006" key="3">
    <source>
        <dbReference type="Google" id="ProtNLM"/>
    </source>
</evidence>
<organism evidence="1 2">
    <name type="scientific">Prolixibacter bellariivorans</name>
    <dbReference type="NCBI Taxonomy" id="314319"/>
    <lineage>
        <taxon>Bacteria</taxon>
        <taxon>Pseudomonadati</taxon>
        <taxon>Bacteroidota</taxon>
        <taxon>Bacteroidia</taxon>
        <taxon>Marinilabiliales</taxon>
        <taxon>Prolixibacteraceae</taxon>
        <taxon>Prolixibacter</taxon>
    </lineage>
</organism>
<protein>
    <recommendedName>
        <fullName evidence="3">Wadjet protein JetD C-terminal domain-containing protein</fullName>
    </recommendedName>
</protein>
<comment type="caution">
    <text evidence="1">The sequence shown here is derived from an EMBL/GenBank/DDBJ whole genome shotgun (WGS) entry which is preliminary data.</text>
</comment>
<evidence type="ECO:0000313" key="2">
    <source>
        <dbReference type="Proteomes" id="UP000391834"/>
    </source>
</evidence>